<name>A0A5N0EDY0_9NOCA</name>
<dbReference type="EMBL" id="VXLC01000008">
    <property type="protein sequence ID" value="KAA8887143.1"/>
    <property type="molecule type" value="Genomic_DNA"/>
</dbReference>
<accession>A0A5N0EDY0</accession>
<evidence type="ECO:0000259" key="1">
    <source>
        <dbReference type="Pfam" id="PF09995"/>
    </source>
</evidence>
<proteinExistence type="predicted"/>
<sequence length="400" mass="44454">MTTSSIPFDPARLARIDRARQYAPDDAVDCVVRGLFRTDSVIDAVVADFAAMDRGAGWRVLKEALRSRDPNPPDCPDSLREMLTPLLNPPDWFDPDQVRQGAQLWWRFAPAVIIGMGGTLLSAYAYGDLNKPQAMNSRSEIMAARRYEETARWVLAATEPGRLGPGGTGFDSTIRIRFVHAMVRRHLRESGSWDRTAWGEPIHTTGMAVTAQAFLLLPLAMYELFDISLRDDELEAIRQLWFWIAYLMGVPDELLPHSLERAAAFNLAATVVFAPPDEDTVILTKALLRSGLRAERVLPQPFRPILAPVLRPVVSTLVWGGAGRIVNSVTDPDGTPPRNHPVVLTLRQVARAREWLRHTGRLGTDEHIAVRQRAVLAAALDAMKAESAPVDPRYAVTARH</sequence>
<dbReference type="AlphaFoldDB" id="A0A5N0EDY0"/>
<protein>
    <submittedName>
        <fullName evidence="2">DUF2236 domain-containing protein</fullName>
    </submittedName>
</protein>
<evidence type="ECO:0000313" key="3">
    <source>
        <dbReference type="Proteomes" id="UP000323876"/>
    </source>
</evidence>
<dbReference type="Proteomes" id="UP000323876">
    <property type="component" value="Unassembled WGS sequence"/>
</dbReference>
<comment type="caution">
    <text evidence="2">The sequence shown here is derived from an EMBL/GenBank/DDBJ whole genome shotgun (WGS) entry which is preliminary data.</text>
</comment>
<dbReference type="InterPro" id="IPR018713">
    <property type="entry name" value="MPAB/Lcp_cat_dom"/>
</dbReference>
<dbReference type="OrthoDB" id="7614910at2"/>
<evidence type="ECO:0000313" key="2">
    <source>
        <dbReference type="EMBL" id="KAA8887143.1"/>
    </source>
</evidence>
<dbReference type="Pfam" id="PF09995">
    <property type="entry name" value="MPAB_Lcp_cat"/>
    <property type="match status" value="1"/>
</dbReference>
<dbReference type="RefSeq" id="WP_150403474.1">
    <property type="nucleotide sequence ID" value="NZ_VXLC01000008.1"/>
</dbReference>
<reference evidence="2 3" key="1">
    <citation type="submission" date="2019-09" db="EMBL/GenBank/DDBJ databases">
        <authorList>
            <person name="Wang X."/>
        </authorList>
    </citation>
    <scope>NUCLEOTIDE SEQUENCE [LARGE SCALE GENOMIC DNA]</scope>
    <source>
        <strain evidence="2 3">CICC 11023</strain>
    </source>
</reference>
<dbReference type="InterPro" id="IPR037473">
    <property type="entry name" value="Lcp-like"/>
</dbReference>
<dbReference type="GO" id="GO:0016491">
    <property type="term" value="F:oxidoreductase activity"/>
    <property type="evidence" value="ECO:0007669"/>
    <property type="project" value="InterPro"/>
</dbReference>
<dbReference type="PANTHER" id="PTHR37539:SF1">
    <property type="entry name" value="ER-BOUND OXYGENASE MPAB_MPAB'_RUBBER OXYGENASE CATALYTIC DOMAIN-CONTAINING PROTEIN"/>
    <property type="match status" value="1"/>
</dbReference>
<gene>
    <name evidence="2" type="ORF">F3087_19755</name>
</gene>
<dbReference type="PANTHER" id="PTHR37539">
    <property type="entry name" value="SECRETED PROTEIN-RELATED"/>
    <property type="match status" value="1"/>
</dbReference>
<feature type="domain" description="ER-bound oxygenase mpaB/mpaB'/Rubber oxygenase catalytic" evidence="1">
    <location>
        <begin position="132"/>
        <end position="323"/>
    </location>
</feature>
<keyword evidence="3" id="KW-1185">Reference proteome</keyword>
<organism evidence="2 3">
    <name type="scientific">Nocardia colli</name>
    <dbReference type="NCBI Taxonomy" id="2545717"/>
    <lineage>
        <taxon>Bacteria</taxon>
        <taxon>Bacillati</taxon>
        <taxon>Actinomycetota</taxon>
        <taxon>Actinomycetes</taxon>
        <taxon>Mycobacteriales</taxon>
        <taxon>Nocardiaceae</taxon>
        <taxon>Nocardia</taxon>
    </lineage>
</organism>